<comment type="subcellular location">
    <subcellularLocation>
        <location evidence="1">Cell membrane</location>
        <topology evidence="1">Multi-pass membrane protein</topology>
    </subcellularLocation>
</comment>
<feature type="domain" description="ABC transporter" evidence="8">
    <location>
        <begin position="348"/>
        <end position="598"/>
    </location>
</feature>
<dbReference type="SMART" id="SM00382">
    <property type="entry name" value="AAA"/>
    <property type="match status" value="1"/>
</dbReference>
<dbReference type="CDD" id="cd18541">
    <property type="entry name" value="ABC_6TM_TmrB_like"/>
    <property type="match status" value="1"/>
</dbReference>
<name>A0A1S7LDM6_MAGMO</name>
<dbReference type="EMBL" id="LO017727">
    <property type="protein sequence ID" value="CRH04658.1"/>
    <property type="molecule type" value="Genomic_DNA"/>
</dbReference>
<dbReference type="AlphaFoldDB" id="A0A1S7LDM6"/>
<dbReference type="InterPro" id="IPR003593">
    <property type="entry name" value="AAA+_ATPase"/>
</dbReference>
<evidence type="ECO:0000259" key="8">
    <source>
        <dbReference type="PROSITE" id="PS50893"/>
    </source>
</evidence>
<keyword evidence="6 7" id="KW-0472">Membrane</keyword>
<keyword evidence="4 10" id="KW-0067">ATP-binding</keyword>
<evidence type="ECO:0000256" key="1">
    <source>
        <dbReference type="ARBA" id="ARBA00004651"/>
    </source>
</evidence>
<evidence type="ECO:0000256" key="3">
    <source>
        <dbReference type="ARBA" id="ARBA00022741"/>
    </source>
</evidence>
<evidence type="ECO:0000313" key="10">
    <source>
        <dbReference type="EMBL" id="CRH04658.1"/>
    </source>
</evidence>
<feature type="transmembrane region" description="Helical" evidence="7">
    <location>
        <begin position="256"/>
        <end position="277"/>
    </location>
</feature>
<gene>
    <name evidence="10" type="ORF">MAGMO_0447</name>
</gene>
<dbReference type="PANTHER" id="PTHR43394:SF1">
    <property type="entry name" value="ATP-BINDING CASSETTE SUB-FAMILY B MEMBER 10, MITOCHONDRIAL"/>
    <property type="match status" value="1"/>
</dbReference>
<dbReference type="GO" id="GO:0016887">
    <property type="term" value="F:ATP hydrolysis activity"/>
    <property type="evidence" value="ECO:0007669"/>
    <property type="project" value="InterPro"/>
</dbReference>
<dbReference type="PROSITE" id="PS50893">
    <property type="entry name" value="ABC_TRANSPORTER_2"/>
    <property type="match status" value="1"/>
</dbReference>
<dbReference type="InterPro" id="IPR036640">
    <property type="entry name" value="ABC1_TM_sf"/>
</dbReference>
<dbReference type="PANTHER" id="PTHR43394">
    <property type="entry name" value="ATP-DEPENDENT PERMEASE MDL1, MITOCHONDRIAL"/>
    <property type="match status" value="1"/>
</dbReference>
<evidence type="ECO:0000256" key="4">
    <source>
        <dbReference type="ARBA" id="ARBA00022840"/>
    </source>
</evidence>
<feature type="transmembrane region" description="Helical" evidence="7">
    <location>
        <begin position="144"/>
        <end position="163"/>
    </location>
</feature>
<dbReference type="InterPro" id="IPR039421">
    <property type="entry name" value="Type_1_exporter"/>
</dbReference>
<dbReference type="InterPro" id="IPR011527">
    <property type="entry name" value="ABC1_TM_dom"/>
</dbReference>
<feature type="domain" description="ABC transmembrane type-1" evidence="9">
    <location>
        <begin position="30"/>
        <end position="312"/>
    </location>
</feature>
<dbReference type="PROSITE" id="PS50929">
    <property type="entry name" value="ABC_TM1F"/>
    <property type="match status" value="1"/>
</dbReference>
<dbReference type="SUPFAM" id="SSF52540">
    <property type="entry name" value="P-loop containing nucleoside triphosphate hydrolases"/>
    <property type="match status" value="1"/>
</dbReference>
<dbReference type="InterPro" id="IPR017871">
    <property type="entry name" value="ABC_transporter-like_CS"/>
</dbReference>
<keyword evidence="3" id="KW-0547">Nucleotide-binding</keyword>
<dbReference type="GO" id="GO:0005886">
    <property type="term" value="C:plasma membrane"/>
    <property type="evidence" value="ECO:0007669"/>
    <property type="project" value="UniProtKB-SubCell"/>
</dbReference>
<feature type="transmembrane region" description="Helical" evidence="7">
    <location>
        <begin position="289"/>
        <end position="310"/>
    </location>
</feature>
<dbReference type="GO" id="GO:0005524">
    <property type="term" value="F:ATP binding"/>
    <property type="evidence" value="ECO:0007669"/>
    <property type="project" value="UniProtKB-KW"/>
</dbReference>
<keyword evidence="2 7" id="KW-0812">Transmembrane</keyword>
<dbReference type="Pfam" id="PF00005">
    <property type="entry name" value="ABC_tran"/>
    <property type="match status" value="1"/>
</dbReference>
<accession>A0A1S7LDM6</accession>
<feature type="transmembrane region" description="Helical" evidence="7">
    <location>
        <begin position="67"/>
        <end position="87"/>
    </location>
</feature>
<organism evidence="10">
    <name type="scientific">Magnetococcus massalia (strain MO-1)</name>
    <dbReference type="NCBI Taxonomy" id="451514"/>
    <lineage>
        <taxon>Bacteria</taxon>
        <taxon>Pseudomonadati</taxon>
        <taxon>Pseudomonadota</taxon>
        <taxon>Magnetococcia</taxon>
        <taxon>Magnetococcales</taxon>
        <taxon>Magnetococcaceae</taxon>
        <taxon>Magnetococcus</taxon>
    </lineage>
</organism>
<evidence type="ECO:0000256" key="6">
    <source>
        <dbReference type="ARBA" id="ARBA00023136"/>
    </source>
</evidence>
<evidence type="ECO:0000256" key="2">
    <source>
        <dbReference type="ARBA" id="ARBA00022692"/>
    </source>
</evidence>
<reference evidence="10" key="1">
    <citation type="submission" date="2015-04" db="EMBL/GenBank/DDBJ databases">
        <authorList>
            <person name="Syromyatnikov M.Y."/>
            <person name="Popov V.N."/>
        </authorList>
    </citation>
    <scope>NUCLEOTIDE SEQUENCE</scope>
    <source>
        <strain evidence="10">MO-1</strain>
    </source>
</reference>
<keyword evidence="5 7" id="KW-1133">Transmembrane helix</keyword>
<dbReference type="Gene3D" id="3.40.50.300">
    <property type="entry name" value="P-loop containing nucleotide triphosphate hydrolases"/>
    <property type="match status" value="1"/>
</dbReference>
<protein>
    <submittedName>
        <fullName evidence="10">Putative ABC transporter ATP-binding/permease protein</fullName>
    </submittedName>
</protein>
<dbReference type="GO" id="GO:0015421">
    <property type="term" value="F:ABC-type oligopeptide transporter activity"/>
    <property type="evidence" value="ECO:0007669"/>
    <property type="project" value="TreeGrafter"/>
</dbReference>
<dbReference type="InterPro" id="IPR027417">
    <property type="entry name" value="P-loop_NTPase"/>
</dbReference>
<evidence type="ECO:0000256" key="7">
    <source>
        <dbReference type="SAM" id="Phobius"/>
    </source>
</evidence>
<dbReference type="Pfam" id="PF00664">
    <property type="entry name" value="ABC_membrane"/>
    <property type="match status" value="1"/>
</dbReference>
<evidence type="ECO:0000259" key="9">
    <source>
        <dbReference type="PROSITE" id="PS50929"/>
    </source>
</evidence>
<dbReference type="SUPFAM" id="SSF90123">
    <property type="entry name" value="ABC transporter transmembrane region"/>
    <property type="match status" value="1"/>
</dbReference>
<feature type="transmembrane region" description="Helical" evidence="7">
    <location>
        <begin position="169"/>
        <end position="187"/>
    </location>
</feature>
<dbReference type="Gene3D" id="1.20.1560.10">
    <property type="entry name" value="ABC transporter type 1, transmembrane domain"/>
    <property type="match status" value="1"/>
</dbReference>
<dbReference type="InterPro" id="IPR003439">
    <property type="entry name" value="ABC_transporter-like_ATP-bd"/>
</dbReference>
<dbReference type="PROSITE" id="PS00211">
    <property type="entry name" value="ABC_TRANSPORTER_1"/>
    <property type="match status" value="1"/>
</dbReference>
<proteinExistence type="predicted"/>
<sequence length="609" mass="67122">MPLMPQILQRLKKRIRHLVPFYTTYKRAFWIGFALLAATNATAATIPYLMKLATDALQQPELIERVPLYAAALALLAILTALLRIWARTHIFRIGREVECAMRGIYHAKLHSLEASLFDQARTGDLVSRGTGDITALRMFMGPGFLQIANATLVYLIVLPVMLMHNATLTLIALLPLPIVLFTARALTRRLYKLSRVVADRFGGLSAFVQESVAGISVIRAHAQEPHWNGRFHDETESLYHAHRDHAHFQGMFQPLMLFSGGIGVWIILAYGGPLVAHGELTVGDFVAFTGYLTLLVQPTVALGWIMTVLQRGLAAIDRISQVLDIDPLPHNAATEAVPQQEATPNAIAIEDLTFRYHKERRLERLADEKSHLNIESDVLKKISLDVPHGAFIGLAGRIGSGKSSLLRAIARLYPSPAGTILVDGVPLESLSEGALRRHIAMTPQESLLFSRPLGENLLYGVPNEPDSTAWEAADQAAFSDEVRGMPEEMATLIGERGITLSGGQRQRAALARALANQPKVLLLDDIFASVDARTEADILDSLMAQQPRPTIMMVCHRVAALHKADAIYLLDDGEIVATGTHGELLADNLLYQRLHNEMARQEALEEIQ</sequence>
<evidence type="ECO:0000256" key="5">
    <source>
        <dbReference type="ARBA" id="ARBA00022989"/>
    </source>
</evidence>